<comment type="caution">
    <text evidence="2">The sequence shown here is derived from an EMBL/GenBank/DDBJ whole genome shotgun (WGS) entry which is preliminary data.</text>
</comment>
<dbReference type="PROSITE" id="PS51257">
    <property type="entry name" value="PROKAR_LIPOPROTEIN"/>
    <property type="match status" value="1"/>
</dbReference>
<gene>
    <name evidence="2" type="primary">lptC</name>
    <name evidence="2" type="ORF">ACFQZX_05990</name>
</gene>
<feature type="chain" id="PRO_5045772050" evidence="1">
    <location>
        <begin position="23"/>
        <end position="190"/>
    </location>
</feature>
<evidence type="ECO:0000256" key="1">
    <source>
        <dbReference type="SAM" id="SignalP"/>
    </source>
</evidence>
<sequence>MRIRLKQHYVLLALFTGMLISACENDINKVKAIAAADATKPIQRTTGVDMIFSDSGVVKARLITPLLIQYDFKDSSYQQMPKGVKVLIYNPNLKVDGTVIADTGYNYDKTQIIKFKKNVVATNDEGTTYKSEELIWDRAKKQIYSTKNVLMTKVTGDQMTGTSFTSDDHLKNPVFQNSTAIIHVDDSLTQ</sequence>
<evidence type="ECO:0000313" key="3">
    <source>
        <dbReference type="Proteomes" id="UP001597010"/>
    </source>
</evidence>
<evidence type="ECO:0000313" key="2">
    <source>
        <dbReference type="EMBL" id="MFD0793159.1"/>
    </source>
</evidence>
<dbReference type="NCBIfam" id="TIGR04409">
    <property type="entry name" value="LptC_YrbK"/>
    <property type="match status" value="1"/>
</dbReference>
<dbReference type="InterPro" id="IPR010664">
    <property type="entry name" value="LipoPS_assembly_LptC-rel"/>
</dbReference>
<dbReference type="Gene3D" id="2.60.450.10">
    <property type="entry name" value="Lipopolysaccharide (LPS) transport protein A like domain"/>
    <property type="match status" value="1"/>
</dbReference>
<dbReference type="RefSeq" id="WP_377112551.1">
    <property type="nucleotide sequence ID" value="NZ_JBHTHZ010000003.1"/>
</dbReference>
<feature type="signal peptide" evidence="1">
    <location>
        <begin position="1"/>
        <end position="22"/>
    </location>
</feature>
<organism evidence="2 3">
    <name type="scientific">Mucilaginibacter litoreus</name>
    <dbReference type="NCBI Taxonomy" id="1048221"/>
    <lineage>
        <taxon>Bacteria</taxon>
        <taxon>Pseudomonadati</taxon>
        <taxon>Bacteroidota</taxon>
        <taxon>Sphingobacteriia</taxon>
        <taxon>Sphingobacteriales</taxon>
        <taxon>Sphingobacteriaceae</taxon>
        <taxon>Mucilaginibacter</taxon>
    </lineage>
</organism>
<keyword evidence="3" id="KW-1185">Reference proteome</keyword>
<accession>A0ABW3ASD0</accession>
<dbReference type="EMBL" id="JBHTHZ010000003">
    <property type="protein sequence ID" value="MFD0793159.1"/>
    <property type="molecule type" value="Genomic_DNA"/>
</dbReference>
<keyword evidence="1" id="KW-0732">Signal</keyword>
<dbReference type="InterPro" id="IPR026265">
    <property type="entry name" value="LptC"/>
</dbReference>
<dbReference type="Proteomes" id="UP001597010">
    <property type="component" value="Unassembled WGS sequence"/>
</dbReference>
<dbReference type="Pfam" id="PF06835">
    <property type="entry name" value="LptC"/>
    <property type="match status" value="1"/>
</dbReference>
<name>A0ABW3ASD0_9SPHI</name>
<proteinExistence type="predicted"/>
<reference evidence="3" key="1">
    <citation type="journal article" date="2019" name="Int. J. Syst. Evol. Microbiol.">
        <title>The Global Catalogue of Microorganisms (GCM) 10K type strain sequencing project: providing services to taxonomists for standard genome sequencing and annotation.</title>
        <authorList>
            <consortium name="The Broad Institute Genomics Platform"/>
            <consortium name="The Broad Institute Genome Sequencing Center for Infectious Disease"/>
            <person name="Wu L."/>
            <person name="Ma J."/>
        </authorList>
    </citation>
    <scope>NUCLEOTIDE SEQUENCE [LARGE SCALE GENOMIC DNA]</scope>
    <source>
        <strain evidence="3">CCUG 61484</strain>
    </source>
</reference>
<protein>
    <submittedName>
        <fullName evidence="2">LPS export ABC transporter periplasmic protein LptC</fullName>
    </submittedName>
</protein>